<dbReference type="InterPro" id="IPR051819">
    <property type="entry name" value="PTS_sugar-specific_EIIB"/>
</dbReference>
<keyword evidence="2" id="KW-0597">Phosphoprotein</keyword>
<name>A0A093SUC1_9GAMM</name>
<evidence type="ECO:0000256" key="3">
    <source>
        <dbReference type="ARBA" id="ARBA00022597"/>
    </source>
</evidence>
<dbReference type="STRING" id="55207.KP22_11765"/>
<accession>A0A093SUC1</accession>
<dbReference type="GO" id="GO:0008982">
    <property type="term" value="F:protein-N(PI)-phosphohistidine-sugar phosphotransferase activity"/>
    <property type="evidence" value="ECO:0007669"/>
    <property type="project" value="InterPro"/>
</dbReference>
<dbReference type="GO" id="GO:0016301">
    <property type="term" value="F:kinase activity"/>
    <property type="evidence" value="ECO:0007669"/>
    <property type="project" value="UniProtKB-KW"/>
</dbReference>
<evidence type="ECO:0000256" key="5">
    <source>
        <dbReference type="ARBA" id="ARBA00022683"/>
    </source>
</evidence>
<dbReference type="OrthoDB" id="9808134at2"/>
<keyword evidence="5" id="KW-0598">Phosphotransferase system</keyword>
<dbReference type="Proteomes" id="UP000032874">
    <property type="component" value="Unassembled WGS sequence"/>
</dbReference>
<dbReference type="InterPro" id="IPR036095">
    <property type="entry name" value="PTS_EIIB-like_sf"/>
</dbReference>
<keyword evidence="3" id="KW-0762">Sugar transport</keyword>
<sequence>MKRIVLACSAGMSTSLVVTKMEKEAEARGMTFKIYAIPEQNLRDELQEFGSDIIAVLLGPQVRFKLNENKKLTDSYQIPIAVIDSVAYGTLNGAKVLDQALSLVD</sequence>
<dbReference type="Proteomes" id="UP000032869">
    <property type="component" value="Unassembled WGS sequence"/>
</dbReference>
<dbReference type="InterPro" id="IPR013012">
    <property type="entry name" value="PTS_EIIB_3"/>
</dbReference>
<keyword evidence="6" id="KW-0418">Kinase</keyword>
<comment type="caution">
    <text evidence="9">The sequence shown here is derived from an EMBL/GenBank/DDBJ whole genome shotgun (WGS) entry which is preliminary data.</text>
</comment>
<evidence type="ECO:0000313" key="12">
    <source>
        <dbReference type="Proteomes" id="UP000032874"/>
    </source>
</evidence>
<evidence type="ECO:0000256" key="7">
    <source>
        <dbReference type="PROSITE-ProRule" id="PRU00423"/>
    </source>
</evidence>
<evidence type="ECO:0000313" key="11">
    <source>
        <dbReference type="Proteomes" id="UP000032869"/>
    </source>
</evidence>
<dbReference type="PANTHER" id="PTHR34581:SF2">
    <property type="entry name" value="PTS SYSTEM N,N'-DIACETYLCHITOBIOSE-SPECIFIC EIIB COMPONENT"/>
    <property type="match status" value="1"/>
</dbReference>
<keyword evidence="11" id="KW-1185">Reference proteome</keyword>
<dbReference type="Pfam" id="PF02302">
    <property type="entry name" value="PTS_IIB"/>
    <property type="match status" value="1"/>
</dbReference>
<evidence type="ECO:0000256" key="1">
    <source>
        <dbReference type="ARBA" id="ARBA00022448"/>
    </source>
</evidence>
<protein>
    <submittedName>
        <fullName evidence="9">PTS cellobiose transporter subunit IIB</fullName>
    </submittedName>
</protein>
<dbReference type="Gene3D" id="3.40.50.2300">
    <property type="match status" value="1"/>
</dbReference>
<dbReference type="AlphaFoldDB" id="A0A093SUC1"/>
<evidence type="ECO:0000259" key="8">
    <source>
        <dbReference type="PROSITE" id="PS51100"/>
    </source>
</evidence>
<dbReference type="GO" id="GO:0009401">
    <property type="term" value="P:phosphoenolpyruvate-dependent sugar phosphotransferase system"/>
    <property type="evidence" value="ECO:0007669"/>
    <property type="project" value="UniProtKB-KW"/>
</dbReference>
<gene>
    <name evidence="10" type="ORF">JV35_15400</name>
    <name evidence="9" type="ORF">KP22_11765</name>
</gene>
<evidence type="ECO:0000256" key="4">
    <source>
        <dbReference type="ARBA" id="ARBA00022679"/>
    </source>
</evidence>
<evidence type="ECO:0000256" key="2">
    <source>
        <dbReference type="ARBA" id="ARBA00022553"/>
    </source>
</evidence>
<organism evidence="9 12">
    <name type="scientific">Pectobacterium betavasculorum</name>
    <dbReference type="NCBI Taxonomy" id="55207"/>
    <lineage>
        <taxon>Bacteria</taxon>
        <taxon>Pseudomonadati</taxon>
        <taxon>Pseudomonadota</taxon>
        <taxon>Gammaproteobacteria</taxon>
        <taxon>Enterobacterales</taxon>
        <taxon>Pectobacteriaceae</taxon>
        <taxon>Pectobacterium</taxon>
    </lineage>
</organism>
<dbReference type="EMBL" id="JQHL01000008">
    <property type="protein sequence ID" value="KFX19157.1"/>
    <property type="molecule type" value="Genomic_DNA"/>
</dbReference>
<feature type="modified residue" description="Phosphocysteine; by EIIA" evidence="7">
    <location>
        <position position="8"/>
    </location>
</feature>
<dbReference type="InterPro" id="IPR003501">
    <property type="entry name" value="PTS_EIIB_2/3"/>
</dbReference>
<dbReference type="eggNOG" id="COG1440">
    <property type="taxonomic scope" value="Bacteria"/>
</dbReference>
<feature type="domain" description="PTS EIIB type-3" evidence="8">
    <location>
        <begin position="1"/>
        <end position="105"/>
    </location>
</feature>
<reference evidence="11 12" key="1">
    <citation type="submission" date="2014-08" db="EMBL/GenBank/DDBJ databases">
        <title>Genome sequences of NCPPB Pectobacterium isolates.</title>
        <authorList>
            <person name="Glover R.H."/>
            <person name="Sapp M."/>
            <person name="Elphinstone J."/>
        </authorList>
    </citation>
    <scope>NUCLEOTIDE SEQUENCE [LARGE SCALE GENOMIC DNA]</scope>
    <source>
        <strain evidence="10 11">NCPPB 2793</strain>
        <strain evidence="9 12">NCPPB 2795</strain>
    </source>
</reference>
<proteinExistence type="predicted"/>
<dbReference type="RefSeq" id="WP_039306520.1">
    <property type="nucleotide sequence ID" value="NZ_JAODTE010000004.1"/>
</dbReference>
<keyword evidence="4" id="KW-0808">Transferase</keyword>
<evidence type="ECO:0000256" key="6">
    <source>
        <dbReference type="ARBA" id="ARBA00022777"/>
    </source>
</evidence>
<dbReference type="PANTHER" id="PTHR34581">
    <property type="entry name" value="PTS SYSTEM N,N'-DIACETYLCHITOBIOSE-SPECIFIC EIIB COMPONENT"/>
    <property type="match status" value="1"/>
</dbReference>
<evidence type="ECO:0000313" key="9">
    <source>
        <dbReference type="EMBL" id="KFX05375.1"/>
    </source>
</evidence>
<keyword evidence="1" id="KW-0813">Transport</keyword>
<dbReference type="PROSITE" id="PS51100">
    <property type="entry name" value="PTS_EIIB_TYPE_3"/>
    <property type="match status" value="1"/>
</dbReference>
<dbReference type="SUPFAM" id="SSF52794">
    <property type="entry name" value="PTS system IIB component-like"/>
    <property type="match status" value="1"/>
</dbReference>
<dbReference type="EMBL" id="JQHM01000003">
    <property type="protein sequence ID" value="KFX05375.1"/>
    <property type="molecule type" value="Genomic_DNA"/>
</dbReference>
<dbReference type="CDD" id="cd05564">
    <property type="entry name" value="PTS_IIB_chitobiose_lichenan"/>
    <property type="match status" value="1"/>
</dbReference>
<evidence type="ECO:0000313" key="10">
    <source>
        <dbReference type="EMBL" id="KFX19157.1"/>
    </source>
</evidence>